<dbReference type="Proteomes" id="UP001054252">
    <property type="component" value="Unassembled WGS sequence"/>
</dbReference>
<keyword evidence="2" id="KW-1185">Reference proteome</keyword>
<accession>A0AAV5HHQ9</accession>
<protein>
    <submittedName>
        <fullName evidence="1">Uncharacterized protein</fullName>
    </submittedName>
</protein>
<evidence type="ECO:0000313" key="2">
    <source>
        <dbReference type="Proteomes" id="UP001054252"/>
    </source>
</evidence>
<dbReference type="EMBL" id="BPVZ01000001">
    <property type="protein sequence ID" value="GKU86007.1"/>
    <property type="molecule type" value="Genomic_DNA"/>
</dbReference>
<comment type="caution">
    <text evidence="1">The sequence shown here is derived from an EMBL/GenBank/DDBJ whole genome shotgun (WGS) entry which is preliminary data.</text>
</comment>
<dbReference type="AlphaFoldDB" id="A0AAV5HHQ9"/>
<reference evidence="1 2" key="1">
    <citation type="journal article" date="2021" name="Commun. Biol.">
        <title>The genome of Shorea leprosula (Dipterocarpaceae) highlights the ecological relevance of drought in aseasonal tropical rainforests.</title>
        <authorList>
            <person name="Ng K.K.S."/>
            <person name="Kobayashi M.J."/>
            <person name="Fawcett J.A."/>
            <person name="Hatakeyama M."/>
            <person name="Paape T."/>
            <person name="Ng C.H."/>
            <person name="Ang C.C."/>
            <person name="Tnah L.H."/>
            <person name="Lee C.T."/>
            <person name="Nishiyama T."/>
            <person name="Sese J."/>
            <person name="O'Brien M.J."/>
            <person name="Copetti D."/>
            <person name="Mohd Noor M.I."/>
            <person name="Ong R.C."/>
            <person name="Putra M."/>
            <person name="Sireger I.Z."/>
            <person name="Indrioko S."/>
            <person name="Kosugi Y."/>
            <person name="Izuno A."/>
            <person name="Isagi Y."/>
            <person name="Lee S.L."/>
            <person name="Shimizu K.K."/>
        </authorList>
    </citation>
    <scope>NUCLEOTIDE SEQUENCE [LARGE SCALE GENOMIC DNA]</scope>
    <source>
        <strain evidence="1">214</strain>
    </source>
</reference>
<gene>
    <name evidence="1" type="ORF">SLEP1_g596</name>
</gene>
<evidence type="ECO:0000313" key="1">
    <source>
        <dbReference type="EMBL" id="GKU86007.1"/>
    </source>
</evidence>
<sequence>MRGFVDEIGVIPGEIRENPHELGVLKLKLPRIGRIRQHQRTVVVGLLPDLVQSGLEWI</sequence>
<proteinExistence type="predicted"/>
<name>A0AAV5HHQ9_9ROSI</name>
<organism evidence="1 2">
    <name type="scientific">Rubroshorea leprosula</name>
    <dbReference type="NCBI Taxonomy" id="152421"/>
    <lineage>
        <taxon>Eukaryota</taxon>
        <taxon>Viridiplantae</taxon>
        <taxon>Streptophyta</taxon>
        <taxon>Embryophyta</taxon>
        <taxon>Tracheophyta</taxon>
        <taxon>Spermatophyta</taxon>
        <taxon>Magnoliopsida</taxon>
        <taxon>eudicotyledons</taxon>
        <taxon>Gunneridae</taxon>
        <taxon>Pentapetalae</taxon>
        <taxon>rosids</taxon>
        <taxon>malvids</taxon>
        <taxon>Malvales</taxon>
        <taxon>Dipterocarpaceae</taxon>
        <taxon>Rubroshorea</taxon>
    </lineage>
</organism>